<keyword evidence="1" id="KW-1133">Transmembrane helix</keyword>
<organism evidence="2 3">
    <name type="scientific">Stygiobacter electus</name>
    <dbReference type="NCBI Taxonomy" id="3032292"/>
    <lineage>
        <taxon>Bacteria</taxon>
        <taxon>Pseudomonadati</taxon>
        <taxon>Ignavibacteriota</taxon>
        <taxon>Ignavibacteria</taxon>
        <taxon>Ignavibacteriales</taxon>
        <taxon>Melioribacteraceae</taxon>
        <taxon>Stygiobacter</taxon>
    </lineage>
</organism>
<name>A0AAE3P229_9BACT</name>
<protein>
    <submittedName>
        <fullName evidence="2">Uncharacterized protein</fullName>
    </submittedName>
</protein>
<proteinExistence type="predicted"/>
<evidence type="ECO:0000313" key="3">
    <source>
        <dbReference type="Proteomes" id="UP001221302"/>
    </source>
</evidence>
<sequence>MKKLLTNLLFAIVDLVCFLQGGVLLVYALLHFSYKVEVAHSEGLTTVEMQNIPMAIGGHYFYSEQYINIALIGIALIIVGILMRDWKKKFV</sequence>
<feature type="transmembrane region" description="Helical" evidence="1">
    <location>
        <begin position="7"/>
        <end position="30"/>
    </location>
</feature>
<keyword evidence="1" id="KW-0472">Membrane</keyword>
<dbReference type="EMBL" id="JARGDL010000016">
    <property type="protein sequence ID" value="MDF1612654.1"/>
    <property type="molecule type" value="Genomic_DNA"/>
</dbReference>
<reference evidence="2" key="1">
    <citation type="submission" date="2023-03" db="EMBL/GenBank/DDBJ databases">
        <title>Stygiobacter electus gen. nov., sp. nov., facultatively anaerobic thermotolerant bacterium of the class Ignavibacteria from a well of Yessentuki mineral water deposit.</title>
        <authorList>
            <person name="Podosokorskaya O.A."/>
            <person name="Elcheninov A.G."/>
            <person name="Petrova N.F."/>
            <person name="Zavarzina D.G."/>
            <person name="Kublanov I.V."/>
            <person name="Merkel A.Y."/>
        </authorList>
    </citation>
    <scope>NUCLEOTIDE SEQUENCE</scope>
    <source>
        <strain evidence="2">09-Me</strain>
    </source>
</reference>
<accession>A0AAE3P229</accession>
<dbReference type="RefSeq" id="WP_321536425.1">
    <property type="nucleotide sequence ID" value="NZ_JARGDL010000016.1"/>
</dbReference>
<evidence type="ECO:0000313" key="2">
    <source>
        <dbReference type="EMBL" id="MDF1612654.1"/>
    </source>
</evidence>
<keyword evidence="1" id="KW-0812">Transmembrane</keyword>
<gene>
    <name evidence="2" type="ORF">P0M35_10875</name>
</gene>
<feature type="transmembrane region" description="Helical" evidence="1">
    <location>
        <begin position="66"/>
        <end position="83"/>
    </location>
</feature>
<dbReference type="Proteomes" id="UP001221302">
    <property type="component" value="Unassembled WGS sequence"/>
</dbReference>
<dbReference type="AlphaFoldDB" id="A0AAE3P229"/>
<keyword evidence="3" id="KW-1185">Reference proteome</keyword>
<evidence type="ECO:0000256" key="1">
    <source>
        <dbReference type="SAM" id="Phobius"/>
    </source>
</evidence>
<comment type="caution">
    <text evidence="2">The sequence shown here is derived from an EMBL/GenBank/DDBJ whole genome shotgun (WGS) entry which is preliminary data.</text>
</comment>